<keyword evidence="4" id="KW-0472">Membrane</keyword>
<dbReference type="CTD" id="119585041"/>
<dbReference type="InterPro" id="IPR015943">
    <property type="entry name" value="WD40/YVTN_repeat-like_dom_sf"/>
</dbReference>
<feature type="domain" description="RING-type" evidence="5">
    <location>
        <begin position="1151"/>
        <end position="1192"/>
    </location>
</feature>
<dbReference type="Pfam" id="PF23756">
    <property type="entry name" value="Beta-prop_HPS5"/>
    <property type="match status" value="1"/>
</dbReference>
<dbReference type="Proteomes" id="UP000515158">
    <property type="component" value="Unplaced"/>
</dbReference>
<dbReference type="PROSITE" id="PS50089">
    <property type="entry name" value="ZF_RING_2"/>
    <property type="match status" value="1"/>
</dbReference>
<evidence type="ECO:0000256" key="2">
    <source>
        <dbReference type="ARBA" id="ARBA00022833"/>
    </source>
</evidence>
<keyword evidence="4" id="KW-0812">Transmembrane</keyword>
<dbReference type="OrthoDB" id="19493at2759"/>
<dbReference type="Gene3D" id="2.130.10.10">
    <property type="entry name" value="YVTN repeat-like/Quinoprotein amine dehydrogenase"/>
    <property type="match status" value="1"/>
</dbReference>
<evidence type="ECO:0000256" key="1">
    <source>
        <dbReference type="ARBA" id="ARBA00022771"/>
    </source>
</evidence>
<keyword evidence="6" id="KW-1185">Reference proteome</keyword>
<evidence type="ECO:0000313" key="6">
    <source>
        <dbReference type="Proteomes" id="UP000515158"/>
    </source>
</evidence>
<dbReference type="GO" id="GO:0048066">
    <property type="term" value="P:developmental pigmentation"/>
    <property type="evidence" value="ECO:0007669"/>
    <property type="project" value="TreeGrafter"/>
</dbReference>
<dbReference type="GO" id="GO:0008270">
    <property type="term" value="F:zinc ion binding"/>
    <property type="evidence" value="ECO:0007669"/>
    <property type="project" value="UniProtKB-KW"/>
</dbReference>
<dbReference type="InterPro" id="IPR056499">
    <property type="entry name" value="Beta-prop_HPS5-like"/>
</dbReference>
<feature type="transmembrane region" description="Helical" evidence="4">
    <location>
        <begin position="32"/>
        <end position="54"/>
    </location>
</feature>
<dbReference type="InParanoid" id="A0A6P8ZQ85"/>
<sequence>MQEVVKMMYVLVETDDTSSLSSPLKTSNRIKFLSFAASENFIIFGATSGGLYVYNRQTFTFKSLVPNKEGPVTCVTISPNEKWFGFSTARGTSCVLEHNGSSVNRRILSSVHEGREVTALQWNNSSSQLYVGDNSGQISVISVASYLTPAVALMQLDSSVVQLDTCSYLLLASTTTRSYLCDTLREQYRQIGTRQRDGEFGACFYQVDSHETSIDILDNNADLKDSYNPFSSLNDGEWLLTDKHFQNVKLFCARPGLRLWEVRVDGAVVSTHQFKQLRSTSPASVIKPPGLGVPQETSEAPQPKHLAQFMKLNIVADNFIVTYDSNGLCVLDPMTSDVILWTDQFRNIIDMCVVGEILYLWMGDSRLHAISVIPIDKFLVRSYLQRKYLYCAQLCAAHSDILKKLAGVSLKMHVLVDLFDKIKDEEGEDSLDQEISEKLQDLLSEVSKNTQNQEQAQMLKSGIFIVGNAHLLSRKEEIRTKNPRVHTSDKLDANDLSVDFYPTLQGKQHCSSQDSGESETLNGIFKKSILPSISSLPLQSEHSNVNSDEDYDPFPDLPLSSLTSAETIMALKNLTTTVSGTISNGTKSLKEKWQNLEEKLRGQDESCLSVEKSINRLDLASSHVEESNDDEDQDIFAVSKEKSSMLPVLPLIEKCQQIASLKVDNGNDLQELEHEMLDCFASLYGKFRQSSRDDQGKDLSDSTEPTHSFGKWLNTYEAVSFPFHDHFEKEFLVVLRQQFQLSLKSGSLLKWVAQYVPCIEFNEELFPAHIRLIHSDETLLVDQALGFTLEICKLLLDPHTAFQFLSESGSVCHYFSWNIIMNFFQCSPIVMTDPKNDSQDWPLPRILNAMLVLFQLGQVESSRSIGKNVPVIHVLRTILRVNEDSVQMYNLFLLYLEKVPLENLLTFFEDQEVYSFARLAYERLHKPDAVCQCTCGYPLGMIRHEMTFSRVGQALLAHIHKASGLLEALSMCQRTGVLWYHLLILRRSDSIEKVLPLILQTTCEEELEYRSREMSSSAWDLVFQLMARLQEGYCLQCNTKSEKNHFKAIPWMSIVSLMLLENDVDSTLEIISKYSHSIPAGSLSLDFYQNLLLVSALEPESNETKRKLLRGLSDNKKLHVMSAGLAGKLGIPHGHGEHHWGLQLQLSESHCVYCFLPLASFSGGSVLSFYCQHSFHSVCLQKQPFKQCPICTK</sequence>
<proteinExistence type="predicted"/>
<keyword evidence="4" id="KW-1133">Transmembrane helix</keyword>
<reference evidence="7" key="1">
    <citation type="submission" date="2025-08" db="UniProtKB">
        <authorList>
            <consortium name="RefSeq"/>
        </authorList>
    </citation>
    <scope>IDENTIFICATION</scope>
    <source>
        <tissue evidence="7">Total insect</tissue>
    </source>
</reference>
<keyword evidence="2" id="KW-0862">Zinc</keyword>
<evidence type="ECO:0000256" key="4">
    <source>
        <dbReference type="SAM" id="Phobius"/>
    </source>
</evidence>
<dbReference type="RefSeq" id="XP_034245414.1">
    <property type="nucleotide sequence ID" value="XM_034389523.1"/>
</dbReference>
<evidence type="ECO:0000259" key="5">
    <source>
        <dbReference type="PROSITE" id="PS50089"/>
    </source>
</evidence>
<protein>
    <submittedName>
        <fullName evidence="7">Uncharacterized protein LOC117647650</fullName>
    </submittedName>
</protein>
<organism evidence="7">
    <name type="scientific">Thrips palmi</name>
    <name type="common">Melon thrips</name>
    <dbReference type="NCBI Taxonomy" id="161013"/>
    <lineage>
        <taxon>Eukaryota</taxon>
        <taxon>Metazoa</taxon>
        <taxon>Ecdysozoa</taxon>
        <taxon>Arthropoda</taxon>
        <taxon>Hexapoda</taxon>
        <taxon>Insecta</taxon>
        <taxon>Pterygota</taxon>
        <taxon>Neoptera</taxon>
        <taxon>Paraneoptera</taxon>
        <taxon>Thysanoptera</taxon>
        <taxon>Terebrantia</taxon>
        <taxon>Thripoidea</taxon>
        <taxon>Thripidae</taxon>
        <taxon>Thrips</taxon>
    </lineage>
</organism>
<keyword evidence="1 3" id="KW-0479">Metal-binding</keyword>
<evidence type="ECO:0000313" key="7">
    <source>
        <dbReference type="RefSeq" id="XP_034245414.1"/>
    </source>
</evidence>
<evidence type="ECO:0000256" key="3">
    <source>
        <dbReference type="PROSITE-ProRule" id="PRU00175"/>
    </source>
</evidence>
<dbReference type="AlphaFoldDB" id="A0A6P8ZQ85"/>
<gene>
    <name evidence="7" type="primary">LOC117647650</name>
</gene>
<dbReference type="PANTHER" id="PTHR23287">
    <property type="entry name" value="RUBY-EYE2-LIKE PROTEIN"/>
    <property type="match status" value="1"/>
</dbReference>
<dbReference type="InterPro" id="IPR056446">
    <property type="entry name" value="TPR_HPS5_insects"/>
</dbReference>
<name>A0A6P8ZQ85_THRPL</name>
<dbReference type="SUPFAM" id="SSF57850">
    <property type="entry name" value="RING/U-box"/>
    <property type="match status" value="1"/>
</dbReference>
<dbReference type="PANTHER" id="PTHR23287:SF18">
    <property type="entry name" value="BLOC-2 COMPLEX MEMBER HPS5"/>
    <property type="match status" value="1"/>
</dbReference>
<dbReference type="GeneID" id="117647650"/>
<dbReference type="KEGG" id="tpal:117647650"/>
<accession>A0A6P8ZQ85</accession>
<dbReference type="SUPFAM" id="SSF69322">
    <property type="entry name" value="Tricorn protease domain 2"/>
    <property type="match status" value="1"/>
</dbReference>
<dbReference type="InterPro" id="IPR001841">
    <property type="entry name" value="Znf_RING"/>
</dbReference>
<dbReference type="Pfam" id="PF23757">
    <property type="entry name" value="TPR_HPS5_insect"/>
    <property type="match status" value="1"/>
</dbReference>
<dbReference type="GO" id="GO:0005737">
    <property type="term" value="C:cytoplasm"/>
    <property type="evidence" value="ECO:0007669"/>
    <property type="project" value="TreeGrafter"/>
</dbReference>
<keyword evidence="1 3" id="KW-0863">Zinc-finger</keyword>